<evidence type="ECO:0000256" key="3">
    <source>
        <dbReference type="ARBA" id="ARBA00022840"/>
    </source>
</evidence>
<dbReference type="EMBL" id="CP010311">
    <property type="protein sequence ID" value="AJF07925.1"/>
    <property type="molecule type" value="Genomic_DNA"/>
</dbReference>
<dbReference type="InterPro" id="IPR027417">
    <property type="entry name" value="P-loop_NTPase"/>
</dbReference>
<keyword evidence="1" id="KW-0677">Repeat</keyword>
<feature type="compositionally biased region" description="Basic and acidic residues" evidence="7">
    <location>
        <begin position="557"/>
        <end position="604"/>
    </location>
</feature>
<dbReference type="PANTHER" id="PTHR42855">
    <property type="entry name" value="ABC TRANSPORTER ATP-BINDING SUBUNIT"/>
    <property type="match status" value="1"/>
</dbReference>
<feature type="coiled-coil region" evidence="6">
    <location>
        <begin position="85"/>
        <end position="112"/>
    </location>
</feature>
<name>A0A0B5FUR4_9BACT</name>
<dbReference type="OrthoDB" id="9762369at2"/>
<dbReference type="InterPro" id="IPR051309">
    <property type="entry name" value="ABCF_ATPase"/>
</dbReference>
<dbReference type="GO" id="GO:0016887">
    <property type="term" value="F:ATP hydrolysis activity"/>
    <property type="evidence" value="ECO:0007669"/>
    <property type="project" value="InterPro"/>
</dbReference>
<dbReference type="InterPro" id="IPR017871">
    <property type="entry name" value="ABC_transporter-like_CS"/>
</dbReference>
<proteinExistence type="inferred from homology"/>
<dbReference type="InterPro" id="IPR032781">
    <property type="entry name" value="ABC_tran_Xtn"/>
</dbReference>
<protein>
    <recommendedName>
        <fullName evidence="5">Probable ATP-binding protein YbiT</fullName>
    </recommendedName>
</protein>
<feature type="domain" description="ABC transporter" evidence="8">
    <location>
        <begin position="321"/>
        <end position="535"/>
    </location>
</feature>
<comment type="similarity">
    <text evidence="4">Belongs to the ABC transporter superfamily. ABCF family. YbiT subfamily.</text>
</comment>
<dbReference type="GO" id="GO:0003677">
    <property type="term" value="F:DNA binding"/>
    <property type="evidence" value="ECO:0007669"/>
    <property type="project" value="InterPro"/>
</dbReference>
<sequence>MYQLRQVRKYFADHAVFAGIDWTIGPQDRIGLCGENGAGKTTLLRLLAGQVDADEGQVQMARDTTIGYLPQDGLEHSGLVLFEEVRSALYEITAMEREMKHLERDIAARNEARDLERYSQLQELFHQRGGYTMEAEIGKVLHGLGFAEEDWTKPCEQFSGGWQMRIGLAKLLLRRPNLLLLDEPTNHLDLPARDWLEDYLSNYPFAVVLVSHDRFFLDRVVNRIVEIWNGRLTEYPGSYSHYLRARDEHVAALREAKKRQDEEIARIEAFISRFRYQANKASLVQSRVKQLEKIERIEVPPVRKRISFRFPDPPKGGRLALTLEGVRHGYDDLVVLDGVDLNIERGERVALVGPNGAGKSTLMRILAGQEEPWQGQRVSGHNLKLSYFAQDQAKVLNPHRTVLEEITAAAPFEMVPRVRDVLGSFLFSGDDVQKKVGVLSGGERNRLALAGMLLHPANLLLLDEPTNHLDLQSKEVLLDALHHYRGTLVFVSHDRYFVDDLATRVVEVGRGKLLSHPGNYEDFLRFKERQGDNSHSRERVEHIEGRKASPATSPADSEERTLSHAERKEAKRLERRRQKDLEEIQEKIENHESELADLEERMARPEVFNDPQAAREAADRHEELRRELDELYERWADLDVEAAG</sequence>
<dbReference type="STRING" id="483547.GSUB_05715"/>
<dbReference type="PROSITE" id="PS00211">
    <property type="entry name" value="ABC_TRANSPORTER_1"/>
    <property type="match status" value="2"/>
</dbReference>
<dbReference type="InterPro" id="IPR032524">
    <property type="entry name" value="ABC_tran_C"/>
</dbReference>
<dbReference type="Pfam" id="PF00005">
    <property type="entry name" value="ABC_tran"/>
    <property type="match status" value="2"/>
</dbReference>
<dbReference type="KEGG" id="gsb:GSUB_05715"/>
<dbReference type="FunFam" id="3.40.50.300:FF:000070">
    <property type="entry name" value="Putative ABC transporter ATP-binding component"/>
    <property type="match status" value="1"/>
</dbReference>
<dbReference type="Pfam" id="PF12848">
    <property type="entry name" value="ABC_tran_Xtn"/>
    <property type="match status" value="1"/>
</dbReference>
<dbReference type="Pfam" id="PF16326">
    <property type="entry name" value="ABC_tran_CTD"/>
    <property type="match status" value="1"/>
</dbReference>
<dbReference type="FunFam" id="3.40.50.300:FF:000011">
    <property type="entry name" value="Putative ABC transporter ATP-binding component"/>
    <property type="match status" value="1"/>
</dbReference>
<evidence type="ECO:0000256" key="5">
    <source>
        <dbReference type="ARBA" id="ARBA00074044"/>
    </source>
</evidence>
<evidence type="ECO:0000313" key="9">
    <source>
        <dbReference type="EMBL" id="AJF07925.1"/>
    </source>
</evidence>
<evidence type="ECO:0000256" key="6">
    <source>
        <dbReference type="SAM" id="Coils"/>
    </source>
</evidence>
<dbReference type="HOGENOM" id="CLU_000604_36_0_7"/>
<organism evidence="9 10">
    <name type="scientific">Geoalkalibacter subterraneus</name>
    <dbReference type="NCBI Taxonomy" id="483547"/>
    <lineage>
        <taxon>Bacteria</taxon>
        <taxon>Pseudomonadati</taxon>
        <taxon>Thermodesulfobacteriota</taxon>
        <taxon>Desulfuromonadia</taxon>
        <taxon>Desulfuromonadales</taxon>
        <taxon>Geoalkalibacteraceae</taxon>
        <taxon>Geoalkalibacter</taxon>
    </lineage>
</organism>
<reference evidence="9 10" key="1">
    <citation type="journal article" date="2015" name="Genome Announc.">
        <title>Genomes of Geoalkalibacter ferrihydriticus Z-0531T and Geoalkalibacter subterraneus Red1T, Two Haloalkaliphilic Metal-Reducing Deltaproteobacteria.</title>
        <authorList>
            <person name="Badalamenti J.P."/>
            <person name="Krajmalnik-Brown R."/>
            <person name="Torres C.I."/>
            <person name="Bond D.R."/>
        </authorList>
    </citation>
    <scope>NUCLEOTIDE SEQUENCE [LARGE SCALE GENOMIC DNA]</scope>
    <source>
        <strain evidence="9 10">Red1</strain>
    </source>
</reference>
<dbReference type="SMART" id="SM00382">
    <property type="entry name" value="AAA"/>
    <property type="match status" value="2"/>
</dbReference>
<keyword evidence="2" id="KW-0547">Nucleotide-binding</keyword>
<evidence type="ECO:0000256" key="1">
    <source>
        <dbReference type="ARBA" id="ARBA00022737"/>
    </source>
</evidence>
<dbReference type="SUPFAM" id="SSF52540">
    <property type="entry name" value="P-loop containing nucleoside triphosphate hydrolases"/>
    <property type="match status" value="2"/>
</dbReference>
<feature type="domain" description="ABC transporter" evidence="8">
    <location>
        <begin position="2"/>
        <end position="254"/>
    </location>
</feature>
<dbReference type="PROSITE" id="PS50893">
    <property type="entry name" value="ABC_TRANSPORTER_2"/>
    <property type="match status" value="2"/>
</dbReference>
<dbReference type="CDD" id="cd03221">
    <property type="entry name" value="ABCF_EF-3"/>
    <property type="match status" value="2"/>
</dbReference>
<dbReference type="AlphaFoldDB" id="A0A0B5FUR4"/>
<dbReference type="Gene3D" id="3.40.50.300">
    <property type="entry name" value="P-loop containing nucleotide triphosphate hydrolases"/>
    <property type="match status" value="2"/>
</dbReference>
<evidence type="ECO:0000313" key="10">
    <source>
        <dbReference type="Proteomes" id="UP000035036"/>
    </source>
</evidence>
<dbReference type="GO" id="GO:0005524">
    <property type="term" value="F:ATP binding"/>
    <property type="evidence" value="ECO:0007669"/>
    <property type="project" value="UniProtKB-KW"/>
</dbReference>
<dbReference type="InterPro" id="IPR003439">
    <property type="entry name" value="ABC_transporter-like_ATP-bd"/>
</dbReference>
<dbReference type="PANTHER" id="PTHR42855:SF2">
    <property type="entry name" value="DRUG RESISTANCE ABC TRANSPORTER,ATP-BINDING PROTEIN"/>
    <property type="match status" value="1"/>
</dbReference>
<evidence type="ECO:0000256" key="4">
    <source>
        <dbReference type="ARBA" id="ARBA00061551"/>
    </source>
</evidence>
<evidence type="ECO:0000259" key="8">
    <source>
        <dbReference type="PROSITE" id="PS50893"/>
    </source>
</evidence>
<keyword evidence="10" id="KW-1185">Reference proteome</keyword>
<accession>A0A0B5FUR4</accession>
<keyword evidence="3 9" id="KW-0067">ATP-binding</keyword>
<evidence type="ECO:0000256" key="2">
    <source>
        <dbReference type="ARBA" id="ARBA00022741"/>
    </source>
</evidence>
<evidence type="ECO:0000256" key="7">
    <source>
        <dbReference type="SAM" id="MobiDB-lite"/>
    </source>
</evidence>
<keyword evidence="6" id="KW-0175">Coiled coil</keyword>
<dbReference type="Gene3D" id="1.10.287.380">
    <property type="entry name" value="Valyl-tRNA synthetase, C-terminal domain"/>
    <property type="match status" value="1"/>
</dbReference>
<gene>
    <name evidence="9" type="ORF">GSUB_05715</name>
</gene>
<dbReference type="RefSeq" id="WP_040202151.1">
    <property type="nucleotide sequence ID" value="NZ_CP010311.1"/>
</dbReference>
<dbReference type="InterPro" id="IPR003593">
    <property type="entry name" value="AAA+_ATPase"/>
</dbReference>
<feature type="region of interest" description="Disordered" evidence="7">
    <location>
        <begin position="528"/>
        <end position="621"/>
    </location>
</feature>
<feature type="compositionally biased region" description="Basic and acidic residues" evidence="7">
    <location>
        <begin position="528"/>
        <end position="547"/>
    </location>
</feature>
<dbReference type="Proteomes" id="UP000035036">
    <property type="component" value="Chromosome"/>
</dbReference>
<dbReference type="InterPro" id="IPR037118">
    <property type="entry name" value="Val-tRNA_synth_C_sf"/>
</dbReference>